<accession>A0A0A0HVQ4</accession>
<dbReference type="eggNOG" id="ENOG502RM8M">
    <property type="taxonomic scope" value="Eukaryota"/>
</dbReference>
<evidence type="ECO:0000256" key="1">
    <source>
        <dbReference type="SAM" id="MobiDB-lite"/>
    </source>
</evidence>
<evidence type="ECO:0000313" key="2">
    <source>
        <dbReference type="EMBL" id="KGM92468.1"/>
    </source>
</evidence>
<gene>
    <name evidence="2" type="ORF">PADG_11289</name>
</gene>
<feature type="region of interest" description="Disordered" evidence="1">
    <location>
        <begin position="16"/>
        <end position="87"/>
    </location>
</feature>
<dbReference type="HOGENOM" id="CLU_1993304_0_0_1"/>
<feature type="compositionally biased region" description="Pro residues" evidence="1">
    <location>
        <begin position="66"/>
        <end position="81"/>
    </location>
</feature>
<dbReference type="GeneID" id="22587186"/>
<protein>
    <submittedName>
        <fullName evidence="2">Uncharacterized protein</fullName>
    </submittedName>
</protein>
<keyword evidence="3" id="KW-1185">Reference proteome</keyword>
<dbReference type="RefSeq" id="XP_010757848.1">
    <property type="nucleotide sequence ID" value="XM_010759546.1"/>
</dbReference>
<sequence>MGLALDTRGRVLYLTVGSQSSGEPARALVGPRPHERPPVLGPWLQRPAPSQRLPACPLQSWAHAPNPNPQPPTPSPKPQCPPSQASLQRAWRRAHLVYYLTRTSPCTSSASSLPHGTFHNSQQPV</sequence>
<proteinExistence type="predicted"/>
<reference evidence="2 3" key="1">
    <citation type="journal article" date="2011" name="PLoS Genet.">
        <title>Comparative genomic analysis of human fungal pathogens causing paracoccidioidomycosis.</title>
        <authorList>
            <person name="Desjardins C.A."/>
            <person name="Champion M.D."/>
            <person name="Holder J.W."/>
            <person name="Muszewska A."/>
            <person name="Goldberg J."/>
            <person name="Bailao A.M."/>
            <person name="Brigido M.M."/>
            <person name="Ferreira M.E."/>
            <person name="Garcia A.M."/>
            <person name="Grynberg M."/>
            <person name="Gujja S."/>
            <person name="Heiman D.I."/>
            <person name="Henn M.R."/>
            <person name="Kodira C.D."/>
            <person name="Leon-Narvaez H."/>
            <person name="Longo L.V."/>
            <person name="Ma L.J."/>
            <person name="Malavazi I."/>
            <person name="Matsuo A.L."/>
            <person name="Morais F.V."/>
            <person name="Pereira M."/>
            <person name="Rodriguez-Brito S."/>
            <person name="Sakthikumar S."/>
            <person name="Salem-Izacc S.M."/>
            <person name="Sykes S.M."/>
            <person name="Teixeira M.M."/>
            <person name="Vallejo M.C."/>
            <person name="Walter M.E."/>
            <person name="Yandava C."/>
            <person name="Young S."/>
            <person name="Zeng Q."/>
            <person name="Zucker J."/>
            <person name="Felipe M.S."/>
            <person name="Goldman G.H."/>
            <person name="Haas B.J."/>
            <person name="McEwen J.G."/>
            <person name="Nino-Vega G."/>
            <person name="Puccia R."/>
            <person name="San-Blas G."/>
            <person name="Soares C.M."/>
            <person name="Birren B.W."/>
            <person name="Cuomo C.A."/>
        </authorList>
    </citation>
    <scope>NUCLEOTIDE SEQUENCE [LARGE SCALE GENOMIC DNA]</scope>
    <source>
        <strain evidence="2 3">Pb18</strain>
    </source>
</reference>
<evidence type="ECO:0000313" key="3">
    <source>
        <dbReference type="Proteomes" id="UP000001628"/>
    </source>
</evidence>
<dbReference type="VEuPathDB" id="FungiDB:PADG_11289"/>
<dbReference type="KEGG" id="pbn:PADG_11289"/>
<dbReference type="AlphaFoldDB" id="A0A0A0HVQ4"/>
<organism evidence="2 3">
    <name type="scientific">Paracoccidioides brasiliensis (strain Pb18)</name>
    <dbReference type="NCBI Taxonomy" id="502780"/>
    <lineage>
        <taxon>Eukaryota</taxon>
        <taxon>Fungi</taxon>
        <taxon>Dikarya</taxon>
        <taxon>Ascomycota</taxon>
        <taxon>Pezizomycotina</taxon>
        <taxon>Eurotiomycetes</taxon>
        <taxon>Eurotiomycetidae</taxon>
        <taxon>Onygenales</taxon>
        <taxon>Ajellomycetaceae</taxon>
        <taxon>Paracoccidioides</taxon>
    </lineage>
</organism>
<dbReference type="EMBL" id="KN275958">
    <property type="protein sequence ID" value="KGM92468.1"/>
    <property type="molecule type" value="Genomic_DNA"/>
</dbReference>
<dbReference type="Proteomes" id="UP000001628">
    <property type="component" value="Unassembled WGS sequence"/>
</dbReference>
<name>A0A0A0HVQ4_PARBD</name>
<dbReference type="InParanoid" id="A0A0A0HVQ4"/>
<feature type="region of interest" description="Disordered" evidence="1">
    <location>
        <begin position="105"/>
        <end position="125"/>
    </location>
</feature>